<dbReference type="PANTHER" id="PTHR21666:SF288">
    <property type="entry name" value="CELL DIVISION PROTEIN YTFB"/>
    <property type="match status" value="1"/>
</dbReference>
<dbReference type="GO" id="GO:0006508">
    <property type="term" value="P:proteolysis"/>
    <property type="evidence" value="ECO:0007669"/>
    <property type="project" value="UniProtKB-KW"/>
</dbReference>
<comment type="subcellular location">
    <subcellularLocation>
        <location evidence="2">Cell envelope</location>
    </subcellularLocation>
</comment>
<keyword evidence="5" id="KW-0378">Hydrolase</keyword>
<dbReference type="OrthoDB" id="9810477at2"/>
<dbReference type="GO" id="GO:0004222">
    <property type="term" value="F:metalloendopeptidase activity"/>
    <property type="evidence" value="ECO:0007669"/>
    <property type="project" value="TreeGrafter"/>
</dbReference>
<dbReference type="AlphaFoldDB" id="D0MJ25"/>
<evidence type="ECO:0000256" key="1">
    <source>
        <dbReference type="ARBA" id="ARBA00001947"/>
    </source>
</evidence>
<evidence type="ECO:0000259" key="10">
    <source>
        <dbReference type="Pfam" id="PF19425"/>
    </source>
</evidence>
<feature type="transmembrane region" description="Helical" evidence="8">
    <location>
        <begin position="12"/>
        <end position="32"/>
    </location>
</feature>
<dbReference type="PANTHER" id="PTHR21666">
    <property type="entry name" value="PEPTIDASE-RELATED"/>
    <property type="match status" value="1"/>
</dbReference>
<dbReference type="InterPro" id="IPR011055">
    <property type="entry name" value="Dup_hybrid_motif"/>
</dbReference>
<feature type="domain" description="Csd3-like second N-terminal" evidence="10">
    <location>
        <begin position="161"/>
        <end position="275"/>
    </location>
</feature>
<evidence type="ECO:0000313" key="11">
    <source>
        <dbReference type="EMBL" id="ACY48483.1"/>
    </source>
</evidence>
<evidence type="ECO:0000256" key="3">
    <source>
        <dbReference type="ARBA" id="ARBA00022670"/>
    </source>
</evidence>
<dbReference type="CDD" id="cd12797">
    <property type="entry name" value="M23_peptidase"/>
    <property type="match status" value="1"/>
</dbReference>
<evidence type="ECO:0000256" key="8">
    <source>
        <dbReference type="SAM" id="Phobius"/>
    </source>
</evidence>
<dbReference type="Proteomes" id="UP000002221">
    <property type="component" value="Chromosome"/>
</dbReference>
<dbReference type="Pfam" id="PF19425">
    <property type="entry name" value="Csd3_N2"/>
    <property type="match status" value="1"/>
</dbReference>
<keyword evidence="4" id="KW-0479">Metal-binding</keyword>
<keyword evidence="3" id="KW-0645">Protease</keyword>
<evidence type="ECO:0000313" key="12">
    <source>
        <dbReference type="Proteomes" id="UP000002221"/>
    </source>
</evidence>
<keyword evidence="7" id="KW-0482">Metalloprotease</keyword>
<dbReference type="GO" id="GO:0046872">
    <property type="term" value="F:metal ion binding"/>
    <property type="evidence" value="ECO:0007669"/>
    <property type="project" value="UniProtKB-KW"/>
</dbReference>
<dbReference type="Pfam" id="PF01551">
    <property type="entry name" value="Peptidase_M23"/>
    <property type="match status" value="1"/>
</dbReference>
<name>D0MJ25_RHOM4</name>
<dbReference type="eggNOG" id="COG0739">
    <property type="taxonomic scope" value="Bacteria"/>
</dbReference>
<evidence type="ECO:0000259" key="9">
    <source>
        <dbReference type="Pfam" id="PF01551"/>
    </source>
</evidence>
<proteinExistence type="predicted"/>
<dbReference type="SUPFAM" id="SSF51261">
    <property type="entry name" value="Duplicated hybrid motif"/>
    <property type="match status" value="1"/>
</dbReference>
<dbReference type="Gene3D" id="3.10.450.350">
    <property type="match status" value="2"/>
</dbReference>
<dbReference type="InterPro" id="IPR050570">
    <property type="entry name" value="Cell_wall_metabolism_enzyme"/>
</dbReference>
<organism evidence="11 12">
    <name type="scientific">Rhodothermus marinus (strain ATCC 43812 / DSM 4252 / R-10)</name>
    <name type="common">Rhodothermus obamensis</name>
    <dbReference type="NCBI Taxonomy" id="518766"/>
    <lineage>
        <taxon>Bacteria</taxon>
        <taxon>Pseudomonadati</taxon>
        <taxon>Rhodothermota</taxon>
        <taxon>Rhodothermia</taxon>
        <taxon>Rhodothermales</taxon>
        <taxon>Rhodothermaceae</taxon>
        <taxon>Rhodothermus</taxon>
    </lineage>
</organism>
<feature type="domain" description="M23ase beta-sheet core" evidence="9">
    <location>
        <begin position="289"/>
        <end position="385"/>
    </location>
</feature>
<gene>
    <name evidence="11" type="ordered locus">Rmar_1597</name>
</gene>
<dbReference type="InterPro" id="IPR016047">
    <property type="entry name" value="M23ase_b-sheet_dom"/>
</dbReference>
<protein>
    <submittedName>
        <fullName evidence="11">Peptidase M23</fullName>
    </submittedName>
</protein>
<evidence type="ECO:0000256" key="7">
    <source>
        <dbReference type="ARBA" id="ARBA00023049"/>
    </source>
</evidence>
<dbReference type="GO" id="GO:0030313">
    <property type="term" value="C:cell envelope"/>
    <property type="evidence" value="ECO:0007669"/>
    <property type="project" value="UniProtKB-SubCell"/>
</dbReference>
<dbReference type="STRING" id="518766.Rmar_1597"/>
<comment type="cofactor">
    <cofactor evidence="1">
        <name>Zn(2+)</name>
        <dbReference type="ChEBI" id="CHEBI:29105"/>
    </cofactor>
</comment>
<keyword evidence="8" id="KW-0812">Transmembrane</keyword>
<reference evidence="11 12" key="1">
    <citation type="journal article" date="2009" name="Stand. Genomic Sci.">
        <title>Complete genome sequence of Rhodothermus marinus type strain (R-10).</title>
        <authorList>
            <person name="Nolan M."/>
            <person name="Tindall B.J."/>
            <person name="Pomrenke H."/>
            <person name="Lapidus A."/>
            <person name="Copeland A."/>
            <person name="Glavina Del Rio T."/>
            <person name="Lucas S."/>
            <person name="Chen F."/>
            <person name="Tice H."/>
            <person name="Cheng J.F."/>
            <person name="Saunders E."/>
            <person name="Han C."/>
            <person name="Bruce D."/>
            <person name="Goodwin L."/>
            <person name="Chain P."/>
            <person name="Pitluck S."/>
            <person name="Ovchinikova G."/>
            <person name="Pati A."/>
            <person name="Ivanova N."/>
            <person name="Mavromatis K."/>
            <person name="Chen A."/>
            <person name="Palaniappan K."/>
            <person name="Land M."/>
            <person name="Hauser L."/>
            <person name="Chang Y.J."/>
            <person name="Jeffries C.D."/>
            <person name="Brettin T."/>
            <person name="Goker M."/>
            <person name="Bristow J."/>
            <person name="Eisen J.A."/>
            <person name="Markowitz V."/>
            <person name="Hugenholtz P."/>
            <person name="Kyrpides N.C."/>
            <person name="Klenk H.P."/>
            <person name="Detter J.C."/>
        </authorList>
    </citation>
    <scope>NUCLEOTIDE SEQUENCE [LARGE SCALE GENOMIC DNA]</scope>
    <source>
        <strain evidence="12">ATCC 43812 / DSM 4252 / R-10</strain>
    </source>
</reference>
<keyword evidence="12" id="KW-1185">Reference proteome</keyword>
<evidence type="ECO:0000256" key="2">
    <source>
        <dbReference type="ARBA" id="ARBA00004196"/>
    </source>
</evidence>
<keyword evidence="6" id="KW-0862">Zinc</keyword>
<evidence type="ECO:0000256" key="6">
    <source>
        <dbReference type="ARBA" id="ARBA00022833"/>
    </source>
</evidence>
<keyword evidence="8" id="KW-0472">Membrane</keyword>
<accession>D0MJ25</accession>
<dbReference type="InterPro" id="IPR045834">
    <property type="entry name" value="Csd3_N2"/>
</dbReference>
<sequence>MKTPRTVEVKRSVRFFLPLLLVGAAVMALWYIRSRPIDAPSEPARSAVFRPITIVYDAFGIEEDAFERSTHRIRRGETFADILTRYEVPYADVLALAEAARDVFNVRRLQAGRPFHIYRDSTGARVFVYQPDPVRYVVFDLRDPVRVYTGRRAVERVLRTAQGVIESSLYETLQATEADPELAIRLSEIFAWQIDFYRIQRGDRFVALYEETLIDGEPVGIERVLAARFQHMGEDFYAFRFEHDGGVDYYDEAGRNLRKAFLKAPLRYSRITSRYSLRRFHPVQKRYKPHLGTDYAAPAGTPVYATGDGVVIEAGYTRYNGYYVKIRHNAVYTTGYLHFSRIAKGIRPGVRVRQGQVIGYVGSTGLATGPHVCYRFWKNGRQVDPLREQLPPGEPVPDSLRDAFFTLRDRLMPRLLFEPPAYAEATAAIEGDVTL</sequence>
<evidence type="ECO:0000256" key="4">
    <source>
        <dbReference type="ARBA" id="ARBA00022723"/>
    </source>
</evidence>
<keyword evidence="8" id="KW-1133">Transmembrane helix</keyword>
<evidence type="ECO:0000256" key="5">
    <source>
        <dbReference type="ARBA" id="ARBA00022801"/>
    </source>
</evidence>
<dbReference type="EMBL" id="CP001807">
    <property type="protein sequence ID" value="ACY48483.1"/>
    <property type="molecule type" value="Genomic_DNA"/>
</dbReference>
<dbReference type="KEGG" id="rmr:Rmar_1597"/>
<dbReference type="HOGENOM" id="CLU_026846_4_3_10"/>
<dbReference type="Gene3D" id="2.70.70.10">
    <property type="entry name" value="Glucose Permease (Domain IIA)"/>
    <property type="match status" value="1"/>
</dbReference>